<sequence>MLPRLFSVVLSGRTRGNGHKLKDRRFPLNIRNQFFFFFLFFCEGDRALAQAVQRGCGVSILGDIQKLSGCGPGQPAAGGPASAGAWTR</sequence>
<dbReference type="AlphaFoldDB" id="A0AAN7NM47"/>
<evidence type="ECO:0000313" key="1">
    <source>
        <dbReference type="EMBL" id="KAK4828495.1"/>
    </source>
</evidence>
<accession>A0AAN7NM47</accession>
<reference evidence="1 2" key="1">
    <citation type="journal article" date="2023" name="J. Hered.">
        <title>Chromosome-level genome of the wood stork (Mycteria americana) provides insight into avian chromosome evolution.</title>
        <authorList>
            <person name="Flamio R. Jr."/>
            <person name="Ramstad K.M."/>
        </authorList>
    </citation>
    <scope>NUCLEOTIDE SEQUENCE [LARGE SCALE GENOMIC DNA]</scope>
    <source>
        <strain evidence="1">JAX WOST 10</strain>
    </source>
</reference>
<organism evidence="1 2">
    <name type="scientific">Mycteria americana</name>
    <name type="common">Wood stork</name>
    <dbReference type="NCBI Taxonomy" id="33587"/>
    <lineage>
        <taxon>Eukaryota</taxon>
        <taxon>Metazoa</taxon>
        <taxon>Chordata</taxon>
        <taxon>Craniata</taxon>
        <taxon>Vertebrata</taxon>
        <taxon>Euteleostomi</taxon>
        <taxon>Archelosauria</taxon>
        <taxon>Archosauria</taxon>
        <taxon>Dinosauria</taxon>
        <taxon>Saurischia</taxon>
        <taxon>Theropoda</taxon>
        <taxon>Coelurosauria</taxon>
        <taxon>Aves</taxon>
        <taxon>Neognathae</taxon>
        <taxon>Neoaves</taxon>
        <taxon>Aequornithes</taxon>
        <taxon>Ciconiiformes</taxon>
        <taxon>Ciconiidae</taxon>
        <taxon>Mycteria</taxon>
    </lineage>
</organism>
<gene>
    <name evidence="1" type="ORF">QYF61_026766</name>
</gene>
<comment type="caution">
    <text evidence="1">The sequence shown here is derived from an EMBL/GenBank/DDBJ whole genome shotgun (WGS) entry which is preliminary data.</text>
</comment>
<name>A0AAN7NM47_MYCAM</name>
<proteinExistence type="predicted"/>
<protein>
    <submittedName>
        <fullName evidence="1">Uncharacterized protein</fullName>
    </submittedName>
</protein>
<keyword evidence="2" id="KW-1185">Reference proteome</keyword>
<dbReference type="Proteomes" id="UP001333110">
    <property type="component" value="Unassembled WGS sequence"/>
</dbReference>
<dbReference type="EMBL" id="JAUNZN010000002">
    <property type="protein sequence ID" value="KAK4828495.1"/>
    <property type="molecule type" value="Genomic_DNA"/>
</dbReference>
<evidence type="ECO:0000313" key="2">
    <source>
        <dbReference type="Proteomes" id="UP001333110"/>
    </source>
</evidence>